<feature type="region of interest" description="Disordered" evidence="1">
    <location>
        <begin position="272"/>
        <end position="292"/>
    </location>
</feature>
<feature type="region of interest" description="Disordered" evidence="1">
    <location>
        <begin position="1345"/>
        <end position="1374"/>
    </location>
</feature>
<feature type="region of interest" description="Disordered" evidence="1">
    <location>
        <begin position="2823"/>
        <end position="2897"/>
    </location>
</feature>
<feature type="compositionally biased region" description="Low complexity" evidence="1">
    <location>
        <begin position="1362"/>
        <end position="1371"/>
    </location>
</feature>
<feature type="region of interest" description="Disordered" evidence="1">
    <location>
        <begin position="2480"/>
        <end position="2500"/>
    </location>
</feature>
<protein>
    <submittedName>
        <fullName evidence="3">Uncharacterized protein</fullName>
    </submittedName>
</protein>
<evidence type="ECO:0000256" key="2">
    <source>
        <dbReference type="SAM" id="Phobius"/>
    </source>
</evidence>
<feature type="compositionally biased region" description="Gly residues" evidence="1">
    <location>
        <begin position="2824"/>
        <end position="2835"/>
    </location>
</feature>
<evidence type="ECO:0000256" key="1">
    <source>
        <dbReference type="SAM" id="MobiDB-lite"/>
    </source>
</evidence>
<gene>
    <name evidence="3" type="ORF">CHLRE_03g206200v5</name>
</gene>
<feature type="region of interest" description="Disordered" evidence="1">
    <location>
        <begin position="2617"/>
        <end position="2642"/>
    </location>
</feature>
<feature type="region of interest" description="Disordered" evidence="1">
    <location>
        <begin position="3144"/>
        <end position="3204"/>
    </location>
</feature>
<feature type="region of interest" description="Disordered" evidence="1">
    <location>
        <begin position="3091"/>
        <end position="3125"/>
    </location>
</feature>
<dbReference type="RefSeq" id="XP_042926465.1">
    <property type="nucleotide sequence ID" value="XM_043061500.1"/>
</dbReference>
<feature type="compositionally biased region" description="Polar residues" evidence="1">
    <location>
        <begin position="279"/>
        <end position="289"/>
    </location>
</feature>
<dbReference type="EMBL" id="CM008964">
    <property type="protein sequence ID" value="PNW85767.1"/>
    <property type="molecule type" value="Genomic_DNA"/>
</dbReference>
<keyword evidence="2" id="KW-0812">Transmembrane</keyword>
<feature type="compositionally biased region" description="Low complexity" evidence="1">
    <location>
        <begin position="2402"/>
        <end position="2452"/>
    </location>
</feature>
<feature type="region of interest" description="Disordered" evidence="1">
    <location>
        <begin position="3221"/>
        <end position="3291"/>
    </location>
</feature>
<dbReference type="InParanoid" id="A0A2K3DZ34"/>
<feature type="transmembrane region" description="Helical" evidence="2">
    <location>
        <begin position="545"/>
        <end position="562"/>
    </location>
</feature>
<feature type="compositionally biased region" description="Low complexity" evidence="1">
    <location>
        <begin position="1157"/>
        <end position="1169"/>
    </location>
</feature>
<dbReference type="Proteomes" id="UP000006906">
    <property type="component" value="Chromosome 3"/>
</dbReference>
<name>A0A2K3DZ34_CHLRE</name>
<feature type="compositionally biased region" description="Basic and acidic residues" evidence="1">
    <location>
        <begin position="155"/>
        <end position="165"/>
    </location>
</feature>
<feature type="compositionally biased region" description="Basic residues" evidence="1">
    <location>
        <begin position="3154"/>
        <end position="3163"/>
    </location>
</feature>
<organism evidence="3 4">
    <name type="scientific">Chlamydomonas reinhardtii</name>
    <name type="common">Chlamydomonas smithii</name>
    <dbReference type="NCBI Taxonomy" id="3055"/>
    <lineage>
        <taxon>Eukaryota</taxon>
        <taxon>Viridiplantae</taxon>
        <taxon>Chlorophyta</taxon>
        <taxon>core chlorophytes</taxon>
        <taxon>Chlorophyceae</taxon>
        <taxon>CS clade</taxon>
        <taxon>Chlamydomonadales</taxon>
        <taxon>Chlamydomonadaceae</taxon>
        <taxon>Chlamydomonas</taxon>
    </lineage>
</organism>
<reference evidence="3 4" key="1">
    <citation type="journal article" date="2007" name="Science">
        <title>The Chlamydomonas genome reveals the evolution of key animal and plant functions.</title>
        <authorList>
            <person name="Merchant S.S."/>
            <person name="Prochnik S.E."/>
            <person name="Vallon O."/>
            <person name="Harris E.H."/>
            <person name="Karpowicz S.J."/>
            <person name="Witman G.B."/>
            <person name="Terry A."/>
            <person name="Salamov A."/>
            <person name="Fritz-Laylin L.K."/>
            <person name="Marechal-Drouard L."/>
            <person name="Marshall W.F."/>
            <person name="Qu L.H."/>
            <person name="Nelson D.R."/>
            <person name="Sanderfoot A.A."/>
            <person name="Spalding M.H."/>
            <person name="Kapitonov V.V."/>
            <person name="Ren Q."/>
            <person name="Ferris P."/>
            <person name="Lindquist E."/>
            <person name="Shapiro H."/>
            <person name="Lucas S.M."/>
            <person name="Grimwood J."/>
            <person name="Schmutz J."/>
            <person name="Cardol P."/>
            <person name="Cerutti H."/>
            <person name="Chanfreau G."/>
            <person name="Chen C.L."/>
            <person name="Cognat V."/>
            <person name="Croft M.T."/>
            <person name="Dent R."/>
            <person name="Dutcher S."/>
            <person name="Fernandez E."/>
            <person name="Fukuzawa H."/>
            <person name="Gonzalez-Ballester D."/>
            <person name="Gonzalez-Halphen D."/>
            <person name="Hallmann A."/>
            <person name="Hanikenne M."/>
            <person name="Hippler M."/>
            <person name="Inwood W."/>
            <person name="Jabbari K."/>
            <person name="Kalanon M."/>
            <person name="Kuras R."/>
            <person name="Lefebvre P.A."/>
            <person name="Lemaire S.D."/>
            <person name="Lobanov A.V."/>
            <person name="Lohr M."/>
            <person name="Manuell A."/>
            <person name="Meier I."/>
            <person name="Mets L."/>
            <person name="Mittag M."/>
            <person name="Mittelmeier T."/>
            <person name="Moroney J.V."/>
            <person name="Moseley J."/>
            <person name="Napoli C."/>
            <person name="Nedelcu A.M."/>
            <person name="Niyogi K."/>
            <person name="Novoselov S.V."/>
            <person name="Paulsen I.T."/>
            <person name="Pazour G."/>
            <person name="Purton S."/>
            <person name="Ral J.P."/>
            <person name="Riano-Pachon D.M."/>
            <person name="Riekhof W."/>
            <person name="Rymarquis L."/>
            <person name="Schroda M."/>
            <person name="Stern D."/>
            <person name="Umen J."/>
            <person name="Willows R."/>
            <person name="Wilson N."/>
            <person name="Zimmer S.L."/>
            <person name="Allmer J."/>
            <person name="Balk J."/>
            <person name="Bisova K."/>
            <person name="Chen C.J."/>
            <person name="Elias M."/>
            <person name="Gendler K."/>
            <person name="Hauser C."/>
            <person name="Lamb M.R."/>
            <person name="Ledford H."/>
            <person name="Long J.C."/>
            <person name="Minagawa J."/>
            <person name="Page M.D."/>
            <person name="Pan J."/>
            <person name="Pootakham W."/>
            <person name="Roje S."/>
            <person name="Rose A."/>
            <person name="Stahlberg E."/>
            <person name="Terauchi A.M."/>
            <person name="Yang P."/>
            <person name="Ball S."/>
            <person name="Bowler C."/>
            <person name="Dieckmann C.L."/>
            <person name="Gladyshev V.N."/>
            <person name="Green P."/>
            <person name="Jorgensen R."/>
            <person name="Mayfield S."/>
            <person name="Mueller-Roeber B."/>
            <person name="Rajamani S."/>
            <person name="Sayre R.T."/>
            <person name="Brokstein P."/>
            <person name="Dubchak I."/>
            <person name="Goodstein D."/>
            <person name="Hornick L."/>
            <person name="Huang Y.W."/>
            <person name="Jhaveri J."/>
            <person name="Luo Y."/>
            <person name="Martinez D."/>
            <person name="Ngau W.C."/>
            <person name="Otillar B."/>
            <person name="Poliakov A."/>
            <person name="Porter A."/>
            <person name="Szajkowski L."/>
            <person name="Werner G."/>
            <person name="Zhou K."/>
            <person name="Grigoriev I.V."/>
            <person name="Rokhsar D.S."/>
            <person name="Grossman A.R."/>
        </authorList>
    </citation>
    <scope>NUCLEOTIDE SEQUENCE [LARGE SCALE GENOMIC DNA]</scope>
    <source>
        <strain evidence="4">CC-503</strain>
    </source>
</reference>
<proteinExistence type="predicted"/>
<dbReference type="PANTHER" id="PTHR33590:SF1">
    <property type="entry name" value="PDZ DOMAIN-CONTAINING PROTEIN"/>
    <property type="match status" value="1"/>
</dbReference>
<dbReference type="GeneID" id="66053054"/>
<feature type="region of interest" description="Disordered" evidence="1">
    <location>
        <begin position="1245"/>
        <end position="1273"/>
    </location>
</feature>
<dbReference type="PANTHER" id="PTHR33590">
    <property type="entry name" value="GLUTENIN, HIGH MOLECULAR WEIGHT SUBUNIT PW212-RELATED PROTEIN"/>
    <property type="match status" value="1"/>
</dbReference>
<feature type="compositionally biased region" description="Gly residues" evidence="1">
    <location>
        <begin position="1025"/>
        <end position="1042"/>
    </location>
</feature>
<feature type="transmembrane region" description="Helical" evidence="2">
    <location>
        <begin position="244"/>
        <end position="266"/>
    </location>
</feature>
<dbReference type="Gramene" id="PNW85767">
    <property type="protein sequence ID" value="PNW85767"/>
    <property type="gene ID" value="CHLRE_03g206200v5"/>
</dbReference>
<feature type="compositionally biased region" description="Pro residues" evidence="1">
    <location>
        <begin position="3093"/>
        <end position="3104"/>
    </location>
</feature>
<feature type="compositionally biased region" description="Low complexity" evidence="1">
    <location>
        <begin position="1094"/>
        <end position="1107"/>
    </location>
</feature>
<feature type="compositionally biased region" description="Low complexity" evidence="1">
    <location>
        <begin position="3105"/>
        <end position="3115"/>
    </location>
</feature>
<dbReference type="OrthoDB" id="553403at2759"/>
<feature type="compositionally biased region" description="Polar residues" evidence="1">
    <location>
        <begin position="1053"/>
        <end position="1078"/>
    </location>
</feature>
<feature type="region of interest" description="Disordered" evidence="1">
    <location>
        <begin position="149"/>
        <end position="200"/>
    </location>
</feature>
<feature type="region of interest" description="Disordered" evidence="1">
    <location>
        <begin position="858"/>
        <end position="910"/>
    </location>
</feature>
<keyword evidence="2" id="KW-1133">Transmembrane helix</keyword>
<dbReference type="KEGG" id="cre:CHLRE_03g206200v5"/>
<feature type="compositionally biased region" description="Polar residues" evidence="1">
    <location>
        <begin position="1632"/>
        <end position="1643"/>
    </location>
</feature>
<feature type="compositionally biased region" description="Low complexity" evidence="1">
    <location>
        <begin position="2881"/>
        <end position="2897"/>
    </location>
</feature>
<feature type="compositionally biased region" description="Low complexity" evidence="1">
    <location>
        <begin position="888"/>
        <end position="900"/>
    </location>
</feature>
<keyword evidence="2" id="KW-0472">Membrane</keyword>
<feature type="compositionally biased region" description="Polar residues" evidence="1">
    <location>
        <begin position="860"/>
        <end position="869"/>
    </location>
</feature>
<evidence type="ECO:0000313" key="4">
    <source>
        <dbReference type="Proteomes" id="UP000006906"/>
    </source>
</evidence>
<evidence type="ECO:0000313" key="3">
    <source>
        <dbReference type="EMBL" id="PNW85767.1"/>
    </source>
</evidence>
<feature type="region of interest" description="Disordered" evidence="1">
    <location>
        <begin position="1015"/>
        <end position="1107"/>
    </location>
</feature>
<feature type="compositionally biased region" description="Low complexity" evidence="1">
    <location>
        <begin position="2480"/>
        <end position="2491"/>
    </location>
</feature>
<feature type="region of interest" description="Disordered" evidence="1">
    <location>
        <begin position="1145"/>
        <end position="1203"/>
    </location>
</feature>
<feature type="compositionally biased region" description="Low complexity" evidence="1">
    <location>
        <begin position="3223"/>
        <end position="3239"/>
    </location>
</feature>
<feature type="region of interest" description="Disordered" evidence="1">
    <location>
        <begin position="2199"/>
        <end position="2291"/>
    </location>
</feature>
<feature type="transmembrane region" description="Helical" evidence="2">
    <location>
        <begin position="21"/>
        <end position="41"/>
    </location>
</feature>
<feature type="compositionally biased region" description="Pro residues" evidence="1">
    <location>
        <begin position="1181"/>
        <end position="1197"/>
    </location>
</feature>
<feature type="transmembrane region" description="Helical" evidence="2">
    <location>
        <begin position="309"/>
        <end position="330"/>
    </location>
</feature>
<feature type="region of interest" description="Disordered" evidence="1">
    <location>
        <begin position="1562"/>
        <end position="1598"/>
    </location>
</feature>
<feature type="compositionally biased region" description="Low complexity" evidence="1">
    <location>
        <begin position="189"/>
        <end position="200"/>
    </location>
</feature>
<accession>A0A2K3DZ34</accession>
<feature type="region of interest" description="Disordered" evidence="1">
    <location>
        <begin position="2402"/>
        <end position="2460"/>
    </location>
</feature>
<feature type="compositionally biased region" description="Polar residues" evidence="1">
    <location>
        <begin position="1399"/>
        <end position="1411"/>
    </location>
</feature>
<sequence length="3333" mass="325908">MLLIVSVAVQQESFLATLPQLGLALCLDFLGFAACWLTGRYSAPQQVLVHLLSSVVAAVAVLCLQPLFSGLLQLQTSGTGAGAAGAGARGAARGADTAVVSAGQSVTVATSGLHAAASYPHAAGAAAGDGDEQQSGAALAAEADCRAKPTAAYDGRTEGDQEQHHRGSVPGTPAAWAHTDNGVAGDPNSGSSSGTTAPTSALSWLHDPAVLDRPLLGPPPGIVQCPERSLLPVYRRKVFIERTASALVLLHGALWGIAGTGGMAALHLRHRHNQHTQHHSTSPSVSATTGGVGPARVASLGQGAATPLLHAQAAAAGTLAAATAASLLLLNGLMALLPGRLYDDHATAINAVVTGLHAAAQLAQLLAAPPASRSRAMLVRMMTLLGANLLGNEEPWVPFCVELAALLGAAAVLDSALQWGNGANAGHGVGAAAIGRGGIVRAGPATEAALAAAALAGRAAAVVVPSTLVGATAALPHWLQPGAVAAVASGTLNGSGTAAALSVGGALVGVTAAGLAAGGAAATAASTATAAGSAAGSAGASFMPFMCYLAVGAAVLVLYGALRTGKYVTMYRLYRRLYLPAPYAAHITLPVPPAEAALLRLVCQSAPAAAILGADFSGSVASVAVAAPAATAPAGSSAGNANAADSGSTRGYLEGTMFGSSHRRSVSLSNMLTVGRLSTLPAASGSTGPASGSGHLAWAAALTAAAAAAAAARPAATTGTGAQGHSSVAGGGGAETASMPNLGLKRSMHGSGAAFDAACLAAALLTSPMPPADGGPGGQGAEAGIASPFTSLADLSSLHAGEQQHHHQQLMSPLRSSMQLPRAQPPQYRASVGGTPGAPAATTAAFASVAAGALLLPGRNTRSSGSVTQHDARTGPITVPRGSSLTDPAAPVAQPQATAAEIPASPQGGGAGMSLGGGAVAGSPLLAGAGAFDGVDEADFISGKVSFTEMVNQMARVHQFTAQVGSAEAMAAAAATATAAAGGGGVTGAPAANSAVILARELDRLMSVLGSNGTSSGANTATLPGAGGTPGGGGGGGGGGGSTTVPRLPPSRSPSDISNMYRHSSPAASTQLSYNTRATAPATGGVSGEAGQWAAGSTAGTAGGAAADGAGVAGSVGEGGGGCGGEGGGGGGGRSFLASVAASMLTEEQDHREHDQQQQQQSQQQHQQQGKSEDDGAAAVSPPPRDGAQGPPAPAGPSSPQHVVRLRTAPARATSDLPAIWQQQQRVMPLQQQQMAMAAAAAVQQQQQQSHQQNRMGSPGMPVGSHRLPRRSPSDVSYLHRAATAGAGVGRYGWLPGAGTNDLNLQQQYTLQQQQQQYAAMQYEVMMQQQRQHMAAAALVAAGGRAPVVPPSGGGSRRRGPPSRGASRQSSTMDSTALALLGQNLIMLGGSSGGRNALHHTSSPSANVSGVNITIPEHSSHVSEEPSKYSQSKSQSYGGMPGLAAAAAAAAAAGSSGAAAPAAPGGGAGGAADDANVALAFESKLYSLTRSAVEWHASDRAGGGAGNVGAGFSPSVGGALAALEEEEPIGVSTLDVPLFGRVSPPTSLGSGDGGESRLVAALRKSSATARRTVPAAPPGPGPGPMSSSRDWQQPPLASAVSAAGASVLMLASPEGAPSSAVSSPPTMERGQAAQQPRLLSNKGSAGGGGLQDGVKVGPGPFSPWQPDGGGGGSIYSPSRRSGMPPFLLSAAAAFSKGLQAFSRSHHRNQDGLDGTAAIRRSGTDPTLSAQGGAPTAFAPGPSLRYMQTDFTDAAAGRDGLPSPDCLQRGLAAIAADALASPPLELGERGEPQALAQVQALQGEQRISRGRVHLLWSSGDTVGSRVAASGGAPHGTAAAAAVGGVSPSLDRLAVSPATTAVTATTVALHLSPGGSSRDVGPPTGNYAAALSGGSGAIHSPAAAVLNGGGAGGVGGAAGAWVARNMVTGSPPPPQALIPSHLLPGDTQLAHYRLLLAQQQAHALGPHHPHPHLVGSAAAHHHILLSSLPASTDASSAYPHTASDIWNTGTPAAAAAAAGTAGGNGRSRSASGLPAIRVTSGVSNAAAASAATASALAAAAAEADARLARELAAIWTTTSISGATEHATSMSHQGPGSLLSSSLAVGLALGAPSLDDGDGGGGGGGGAGGLGGVDGGGGGGGGVGGVGGVGGGGGGGGSGPPSASTARILPGGREAAGQVLSAVQEVPESDGVGSAAALNSDSTFRLPAGDPARWRGSFQSVPEGVRVGRPSADAGAEGGRTAESQQHEEEEEEEEDAEKQCAPPPSPEQQPQDEPQPAGASPTRSAASRESLVAGSPRFGSAGAVAGLSMLGNAYGGSSAGNRLMAAAAAARGSSNAGNGSTAMSFDNWAAADDGLVMMLLGGSAAASDLSIEARSIRGPGSRTQPFAAWASAPAPTATTAITARAGPTPQVLPTASASSGLNGRGAAAAAPGEGISRFASSTSRSGSAAVTRTGQQEPRLPYSRLGAAVGLPAAAEGAEAAAPAAPLSSPSPLRDQSRTIDSMPLSSGVSVVSAGSFSRSPRGLASAGVAAPAAATALGGGAFTVGTPHGVATAAARSVSDKGLLQQLAAASSGSCSAPQPYMGAMQQAPGVAPASHQDDVAVAPSWLTAATAAAEATAAGVPSSPPEHTVLRPPGQQQARSRHPVLRQRSVPHLPVHSYIGPAHQQQLHQQQQLQQQPLYPMPHMAMQQVDGRMAAYLQPMQPMGGQPFPGMQQGVPPGLLLLPQAPHHHQAGQSALQLQQQPQPPLYLVHSGSGPRYPGHRVPSRSPSVPSYIGVPAAQQSLLLPGAGGVGGGAAVPSGGLGPSRLMIGSSGIPHVPLPAPGAGRGNSGGGGSSSGVHAVAMHGGPAGGRLGGAGSPGGLPAAVGQPQRHDVRRTSSMGRSRLSAASLPGSASSGTRSANAAAVAAAALQGDGAFAPAIAAARSTVGTAAGNKAGSGLTAATMTGSSAQKQQQHQQQPDMAALLLTNASSFDGALQQQQLMHVANISTASIGSTEGRLQSWVAPATYQAAPAAAAAVISAAPSSGAATAATGAGAATAAYSMAPSPLPLDGVATAGGAGAELESYSHLLPMRDSQVRLAELLPISVLGSNAGPPPAADEPTPPAAAAAAAAPAEAGRRPPPARHASMDQLILRQQQQQLVAVRRLQPSPSSNAHRKLNRRRSFGQSAEYVPSRFSQDGKISRGSGAASGAQDARSPTERDPSASVHLELSAMTAAGAVMTVGSAGSSSRRRNSSVPGSTRDPGARQAMGPAHADRASDTGAAVGPGGGCSGSRRGASTPGAPAVQAQGMRTSATGGNYRISAEGSVTNTFASTASLQSFADVAGDANYSHFF</sequence>
<feature type="compositionally biased region" description="Gly residues" evidence="1">
    <location>
        <begin position="2846"/>
        <end position="2859"/>
    </location>
</feature>
<keyword evidence="4" id="KW-1185">Reference proteome</keyword>
<feature type="region of interest" description="Disordered" evidence="1">
    <location>
        <begin position="1392"/>
        <end position="1411"/>
    </location>
</feature>
<feature type="region of interest" description="Disordered" evidence="1">
    <location>
        <begin position="1614"/>
        <end position="1676"/>
    </location>
</feature>
<feature type="compositionally biased region" description="Acidic residues" evidence="1">
    <location>
        <begin position="2246"/>
        <end position="2255"/>
    </location>
</feature>